<dbReference type="AlphaFoldDB" id="A0A6M1T7S9"/>
<keyword evidence="2" id="KW-1185">Reference proteome</keyword>
<reference evidence="1 2" key="1">
    <citation type="submission" date="2020-02" db="EMBL/GenBank/DDBJ databases">
        <title>Aliifodinibius halophilus 2W32, complete genome.</title>
        <authorList>
            <person name="Li Y."/>
            <person name="Wu S."/>
        </authorList>
    </citation>
    <scope>NUCLEOTIDE SEQUENCE [LARGE SCALE GENOMIC DNA]</scope>
    <source>
        <strain evidence="1 2">2W32</strain>
    </source>
</reference>
<accession>A0A6M1T7S9</accession>
<dbReference type="Proteomes" id="UP000479132">
    <property type="component" value="Unassembled WGS sequence"/>
</dbReference>
<protein>
    <submittedName>
        <fullName evidence="1">Uncharacterized protein</fullName>
    </submittedName>
</protein>
<evidence type="ECO:0000313" key="2">
    <source>
        <dbReference type="Proteomes" id="UP000479132"/>
    </source>
</evidence>
<sequence>MANTTDSNQSSGSICPDATISEITNTNKQAAELLASIGLSLSKHENETLRTVCEKQQWSEVDVLEWMESHRAIATTRQIPVPGDGQSLEKLGRYMERNFIKPSSTILDEIDENFPQVIQKHTAQYPWLKDIKKEFDPFKETLRMYYSFQKKKFLPLAVRLNEGRKANISHSIVRNLRRSFSILAKDRDRLQRSVNTIRREGKQFQIIDNSCAILRMQNKNFKILFGKIERQFEFEEEQLIPRIKKEIKAKE</sequence>
<evidence type="ECO:0000313" key="1">
    <source>
        <dbReference type="EMBL" id="NGP90119.1"/>
    </source>
</evidence>
<gene>
    <name evidence="1" type="ORF">G3569_17305</name>
</gene>
<proteinExistence type="predicted"/>
<comment type="caution">
    <text evidence="1">The sequence shown here is derived from an EMBL/GenBank/DDBJ whole genome shotgun (WGS) entry which is preliminary data.</text>
</comment>
<dbReference type="EMBL" id="JAALLS010000035">
    <property type="protein sequence ID" value="NGP90119.1"/>
    <property type="molecule type" value="Genomic_DNA"/>
</dbReference>
<name>A0A6M1T7S9_9BACT</name>
<organism evidence="1 2">
    <name type="scientific">Fodinibius halophilus</name>
    <dbReference type="NCBI Taxonomy" id="1736908"/>
    <lineage>
        <taxon>Bacteria</taxon>
        <taxon>Pseudomonadati</taxon>
        <taxon>Balneolota</taxon>
        <taxon>Balneolia</taxon>
        <taxon>Balneolales</taxon>
        <taxon>Balneolaceae</taxon>
        <taxon>Fodinibius</taxon>
    </lineage>
</organism>
<dbReference type="RefSeq" id="WP_165271346.1">
    <property type="nucleotide sequence ID" value="NZ_JAALLS010000035.1"/>
</dbReference>